<dbReference type="InterPro" id="IPR036610">
    <property type="entry name" value="PEBP-like_sf"/>
</dbReference>
<feature type="chain" id="PRO_5045743204" evidence="1">
    <location>
        <begin position="37"/>
        <end position="203"/>
    </location>
</feature>
<reference evidence="2" key="2">
    <citation type="submission" date="2025-05" db="UniProtKB">
        <authorList>
            <consortium name="EnsemblMetazoa"/>
        </authorList>
    </citation>
    <scope>IDENTIFICATION</scope>
    <source>
        <strain evidence="2">Foshan</strain>
    </source>
</reference>
<organism evidence="2 3">
    <name type="scientific">Aedes albopictus</name>
    <name type="common">Asian tiger mosquito</name>
    <name type="synonym">Stegomyia albopicta</name>
    <dbReference type="NCBI Taxonomy" id="7160"/>
    <lineage>
        <taxon>Eukaryota</taxon>
        <taxon>Metazoa</taxon>
        <taxon>Ecdysozoa</taxon>
        <taxon>Arthropoda</taxon>
        <taxon>Hexapoda</taxon>
        <taxon>Insecta</taxon>
        <taxon>Pterygota</taxon>
        <taxon>Neoptera</taxon>
        <taxon>Endopterygota</taxon>
        <taxon>Diptera</taxon>
        <taxon>Nematocera</taxon>
        <taxon>Culicoidea</taxon>
        <taxon>Culicidae</taxon>
        <taxon>Culicinae</taxon>
        <taxon>Aedini</taxon>
        <taxon>Aedes</taxon>
        <taxon>Stegomyia</taxon>
    </lineage>
</organism>
<dbReference type="SUPFAM" id="SSF49777">
    <property type="entry name" value="PEBP-like"/>
    <property type="match status" value="1"/>
</dbReference>
<dbReference type="RefSeq" id="XP_062711161.1">
    <property type="nucleotide sequence ID" value="XM_062855177.1"/>
</dbReference>
<protein>
    <submittedName>
        <fullName evidence="2">Uncharacterized protein</fullName>
    </submittedName>
</protein>
<dbReference type="CDD" id="cd00866">
    <property type="entry name" value="PEBP_euk"/>
    <property type="match status" value="1"/>
</dbReference>
<dbReference type="Proteomes" id="UP000069940">
    <property type="component" value="Unassembled WGS sequence"/>
</dbReference>
<evidence type="ECO:0000313" key="3">
    <source>
        <dbReference type="Proteomes" id="UP000069940"/>
    </source>
</evidence>
<dbReference type="InterPro" id="IPR035810">
    <property type="entry name" value="PEBP_euk"/>
</dbReference>
<dbReference type="EnsemblMetazoa" id="AALFPA23_002485.R2351">
    <property type="protein sequence ID" value="AALFPA23_002485.P2351"/>
    <property type="gene ID" value="AALFPA23_002485"/>
</dbReference>
<keyword evidence="3" id="KW-1185">Reference proteome</keyword>
<feature type="signal peptide" evidence="1">
    <location>
        <begin position="1"/>
        <end position="36"/>
    </location>
</feature>
<evidence type="ECO:0000256" key="1">
    <source>
        <dbReference type="SAM" id="SignalP"/>
    </source>
</evidence>
<reference evidence="3" key="1">
    <citation type="journal article" date="2015" name="Proc. Natl. Acad. Sci. U.S.A.">
        <title>Genome sequence of the Asian Tiger mosquito, Aedes albopictus, reveals insights into its biology, genetics, and evolution.</title>
        <authorList>
            <person name="Chen X.G."/>
            <person name="Jiang X."/>
            <person name="Gu J."/>
            <person name="Xu M."/>
            <person name="Wu Y."/>
            <person name="Deng Y."/>
            <person name="Zhang C."/>
            <person name="Bonizzoni M."/>
            <person name="Dermauw W."/>
            <person name="Vontas J."/>
            <person name="Armbruster P."/>
            <person name="Huang X."/>
            <person name="Yang Y."/>
            <person name="Zhang H."/>
            <person name="He W."/>
            <person name="Peng H."/>
            <person name="Liu Y."/>
            <person name="Wu K."/>
            <person name="Chen J."/>
            <person name="Lirakis M."/>
            <person name="Topalis P."/>
            <person name="Van Leeuwen T."/>
            <person name="Hall A.B."/>
            <person name="Jiang X."/>
            <person name="Thorpe C."/>
            <person name="Mueller R.L."/>
            <person name="Sun C."/>
            <person name="Waterhouse R.M."/>
            <person name="Yan G."/>
            <person name="Tu Z.J."/>
            <person name="Fang X."/>
            <person name="James A.A."/>
        </authorList>
    </citation>
    <scope>NUCLEOTIDE SEQUENCE [LARGE SCALE GENOMIC DNA]</scope>
    <source>
        <strain evidence="3">Foshan</strain>
    </source>
</reference>
<evidence type="ECO:0000313" key="2">
    <source>
        <dbReference type="EnsemblMetazoa" id="AALFPA23_002485.P2351"/>
    </source>
</evidence>
<name>A0ABM1XSR2_AEDAL</name>
<dbReference type="InterPro" id="IPR008914">
    <property type="entry name" value="PEBP"/>
</dbReference>
<dbReference type="Gene3D" id="3.90.280.10">
    <property type="entry name" value="PEBP-like"/>
    <property type="match status" value="1"/>
</dbReference>
<dbReference type="GeneID" id="109405993"/>
<proteinExistence type="predicted"/>
<accession>A0ABM1XSR2</accession>
<sequence>MCISVRCMRFLRRRSNMGRLHCLLFGLFLMVPAGRCYCTKNIVVDLSDSCSYNPLMAMSKQLGWVLSRENCALTIGADVFDIPPVLYFDATDPDKKYTLFMVDLDGGSKEGLVFVHWFMANIPAIALTEGLTYVDGDTILDYLPPTSGPYEHRYGLYLFEQIGGNSFPPMPLARDEFDLVDWINLIYPEGALCGPVGSIGFNS</sequence>
<keyword evidence="1" id="KW-0732">Signal</keyword>
<dbReference type="Pfam" id="PF01161">
    <property type="entry name" value="PBP"/>
    <property type="match status" value="1"/>
</dbReference>